<name>A0A6P8HSB6_ACTTE</name>
<dbReference type="GO" id="GO:0000209">
    <property type="term" value="P:protein polyubiquitination"/>
    <property type="evidence" value="ECO:0007669"/>
    <property type="project" value="TreeGrafter"/>
</dbReference>
<dbReference type="AlphaFoldDB" id="A0A6P8HSB6"/>
<dbReference type="OrthoDB" id="5952621at2759"/>
<dbReference type="GO" id="GO:0032436">
    <property type="term" value="P:positive regulation of proteasomal ubiquitin-dependent protein catabolic process"/>
    <property type="evidence" value="ECO:0007669"/>
    <property type="project" value="TreeGrafter"/>
</dbReference>
<dbReference type="KEGG" id="aten:116292384"/>
<dbReference type="Proteomes" id="UP000515163">
    <property type="component" value="Unplaced"/>
</dbReference>
<evidence type="ECO:0000313" key="1">
    <source>
        <dbReference type="Proteomes" id="UP000515163"/>
    </source>
</evidence>
<sequence length="380" mass="43678">MKTRRKRTSESFLASLPEIVDTILRLLPAKTLRTTSCVNRMWFEISRRLLNERGRCVIKYYDNSFISTKEVDDLMDNIRVNPSVVILINQRESWHLRRDRDARRTEERHLARTLNILSRRIPKQCLLLGCTTERILLDQQLPIARNRAILHKRQGNGLIILPEVDGVQYHHVYLRQPKPARGQSWAEYFGLDASTPAKLVILTALTHSRDFIPHIAAGIRQTYGPRVVVLGAVAHDRIFFDGLLKRTRVTALFVSGNAFRACAKFVNNNRDSRFYERIEILTAEAAEDGYESFFNMIITSRFISRGNAFYINSITAFNQPITEAPTFGLHSYGEFCLSSKDVGKTRPNPCKRFMKYNTAIFCACSVKKERRPAGYSITES</sequence>
<dbReference type="InParanoid" id="A0A6P8HSB6"/>
<reference evidence="2" key="1">
    <citation type="submission" date="2025-08" db="UniProtKB">
        <authorList>
            <consortium name="RefSeq"/>
        </authorList>
    </citation>
    <scope>IDENTIFICATION</scope>
    <source>
        <tissue evidence="2">Tentacle</tissue>
    </source>
</reference>
<dbReference type="PANTHER" id="PTHR14939:SF5">
    <property type="entry name" value="F-BOX ONLY PROTEIN 22"/>
    <property type="match status" value="1"/>
</dbReference>
<evidence type="ECO:0000313" key="2">
    <source>
        <dbReference type="RefSeq" id="XP_031555555.1"/>
    </source>
</evidence>
<dbReference type="GeneID" id="116292384"/>
<dbReference type="RefSeq" id="XP_031555555.1">
    <property type="nucleotide sequence ID" value="XM_031699695.1"/>
</dbReference>
<accession>A0A6P8HSB6</accession>
<gene>
    <name evidence="2" type="primary">LOC116292384</name>
</gene>
<organism evidence="1 2">
    <name type="scientific">Actinia tenebrosa</name>
    <name type="common">Australian red waratah sea anemone</name>
    <dbReference type="NCBI Taxonomy" id="6105"/>
    <lineage>
        <taxon>Eukaryota</taxon>
        <taxon>Metazoa</taxon>
        <taxon>Cnidaria</taxon>
        <taxon>Anthozoa</taxon>
        <taxon>Hexacorallia</taxon>
        <taxon>Actiniaria</taxon>
        <taxon>Actiniidae</taxon>
        <taxon>Actinia</taxon>
    </lineage>
</organism>
<protein>
    <submittedName>
        <fullName evidence="2">Uncharacterized protein LOC116292384</fullName>
    </submittedName>
</protein>
<dbReference type="InterPro" id="IPR036047">
    <property type="entry name" value="F-box-like_dom_sf"/>
</dbReference>
<proteinExistence type="predicted"/>
<dbReference type="SUPFAM" id="SSF81383">
    <property type="entry name" value="F-box domain"/>
    <property type="match status" value="1"/>
</dbReference>
<dbReference type="PANTHER" id="PTHR14939">
    <property type="entry name" value="F-BOX ONLY PROTEIN 22"/>
    <property type="match status" value="1"/>
</dbReference>
<keyword evidence="1" id="KW-1185">Reference proteome</keyword>